<name>A0ACD5A5D9_9ACTN</name>
<dbReference type="EMBL" id="CP146022">
    <property type="protein sequence ID" value="WWQ62089.1"/>
    <property type="molecule type" value="Genomic_DNA"/>
</dbReference>
<gene>
    <name evidence="1" type="ORF">V2W30_01025</name>
</gene>
<reference evidence="1" key="1">
    <citation type="journal article" date="2025" name="Int. J. Syst. Evol. Microbiol.">
        <title>Streptomyces citrinus sp. nov., with yellow diffusible pigment.</title>
        <authorList>
            <person name="He Y."/>
            <person name="Yang E."/>
            <person name="Xu J."/>
            <person name="Sun Y."/>
            <person name="Sun L."/>
        </authorList>
    </citation>
    <scope>NUCLEOTIDE SEQUENCE</scope>
    <source>
        <strain evidence="1">Q6</strain>
    </source>
</reference>
<evidence type="ECO:0000313" key="2">
    <source>
        <dbReference type="Proteomes" id="UP001432251"/>
    </source>
</evidence>
<accession>A0ACD5A5D9</accession>
<dbReference type="Proteomes" id="UP001432251">
    <property type="component" value="Chromosome"/>
</dbReference>
<protein>
    <submittedName>
        <fullName evidence="1">TetR/AcrR family transcriptional regulator</fullName>
    </submittedName>
</protein>
<keyword evidence="2" id="KW-1185">Reference proteome</keyword>
<evidence type="ECO:0000313" key="1">
    <source>
        <dbReference type="EMBL" id="WWQ62089.1"/>
    </source>
</evidence>
<organism evidence="1 2">
    <name type="scientific">Streptomyces citrinus</name>
    <dbReference type="NCBI Taxonomy" id="3118173"/>
    <lineage>
        <taxon>Bacteria</taxon>
        <taxon>Bacillati</taxon>
        <taxon>Actinomycetota</taxon>
        <taxon>Actinomycetes</taxon>
        <taxon>Kitasatosporales</taxon>
        <taxon>Streptomycetaceae</taxon>
        <taxon>Streptomyces</taxon>
    </lineage>
</organism>
<proteinExistence type="predicted"/>
<sequence length="223" mass="24039">MTPVTTAAAGRPAPRGRIDKRQAILDAAFDVFARRGYAQACVREIADEAGVAKPTVYNHLGDKENLFRHAMAAAADLVMAENLAVVERLREPGDDLRARLEDTAYRLLKVCCGERAGALRALTYAQLAAFPDLAEVVQARTAGRLGEALADRFARLALAGWLRTEDPARAAEQFLALLTGPMEARSRLGTRVVGVAETREIAWSAVDTFLRAYGSEGVQSVSG</sequence>